<evidence type="ECO:0000256" key="6">
    <source>
        <dbReference type="ARBA" id="ARBA00047512"/>
    </source>
</evidence>
<dbReference type="Proteomes" id="UP001424459">
    <property type="component" value="Unassembled WGS sequence"/>
</dbReference>
<evidence type="ECO:0000256" key="5">
    <source>
        <dbReference type="ARBA" id="ARBA00022801"/>
    </source>
</evidence>
<dbReference type="SUPFAM" id="SSF51695">
    <property type="entry name" value="PLC-like phosphodiesterases"/>
    <property type="match status" value="1"/>
</dbReference>
<dbReference type="RefSeq" id="WP_344696647.1">
    <property type="nucleotide sequence ID" value="NZ_BAABBR010000001.1"/>
</dbReference>
<accession>A0ABP7U6R1</accession>
<reference evidence="9" key="1">
    <citation type="journal article" date="2019" name="Int. J. Syst. Evol. Microbiol.">
        <title>The Global Catalogue of Microorganisms (GCM) 10K type strain sequencing project: providing services to taxonomists for standard genome sequencing and annotation.</title>
        <authorList>
            <consortium name="The Broad Institute Genomics Platform"/>
            <consortium name="The Broad Institute Genome Sequencing Center for Infectious Disease"/>
            <person name="Wu L."/>
            <person name="Ma J."/>
        </authorList>
    </citation>
    <scope>NUCLEOTIDE SEQUENCE [LARGE SCALE GENOMIC DNA]</scope>
    <source>
        <strain evidence="9">JCM 17564</strain>
    </source>
</reference>
<gene>
    <name evidence="8" type="ORF">GCM10022281_17030</name>
</gene>
<dbReference type="PANTHER" id="PTHR43620:SF7">
    <property type="entry name" value="GLYCEROPHOSPHODIESTER PHOSPHODIESTERASE GDPD5-RELATED"/>
    <property type="match status" value="1"/>
</dbReference>
<comment type="similarity">
    <text evidence="1">Belongs to the glycerophosphoryl diester phosphodiesterase family.</text>
</comment>
<keyword evidence="5" id="KW-0378">Hydrolase</keyword>
<dbReference type="InterPro" id="IPR017946">
    <property type="entry name" value="PLC-like_Pdiesterase_TIM-brl"/>
</dbReference>
<name>A0ABP7U6R1_9SPHN</name>
<comment type="catalytic activity">
    <reaction evidence="6">
        <text>a sn-glycero-3-phosphodiester + H2O = an alcohol + sn-glycerol 3-phosphate + H(+)</text>
        <dbReference type="Rhea" id="RHEA:12969"/>
        <dbReference type="ChEBI" id="CHEBI:15377"/>
        <dbReference type="ChEBI" id="CHEBI:15378"/>
        <dbReference type="ChEBI" id="CHEBI:30879"/>
        <dbReference type="ChEBI" id="CHEBI:57597"/>
        <dbReference type="ChEBI" id="CHEBI:83408"/>
        <dbReference type="EC" id="3.1.4.46"/>
    </reaction>
</comment>
<evidence type="ECO:0000256" key="1">
    <source>
        <dbReference type="ARBA" id="ARBA00007277"/>
    </source>
</evidence>
<organism evidence="8 9">
    <name type="scientific">Sphingomonas rosea</name>
    <dbReference type="NCBI Taxonomy" id="335605"/>
    <lineage>
        <taxon>Bacteria</taxon>
        <taxon>Pseudomonadati</taxon>
        <taxon>Pseudomonadota</taxon>
        <taxon>Alphaproteobacteria</taxon>
        <taxon>Sphingomonadales</taxon>
        <taxon>Sphingomonadaceae</taxon>
        <taxon>Sphingomonas</taxon>
    </lineage>
</organism>
<evidence type="ECO:0000259" key="7">
    <source>
        <dbReference type="PROSITE" id="PS51704"/>
    </source>
</evidence>
<dbReference type="Gene3D" id="3.20.20.190">
    <property type="entry name" value="Phosphatidylinositol (PI) phosphodiesterase"/>
    <property type="match status" value="1"/>
</dbReference>
<feature type="domain" description="GP-PDE" evidence="7">
    <location>
        <begin position="6"/>
        <end position="311"/>
    </location>
</feature>
<evidence type="ECO:0000313" key="9">
    <source>
        <dbReference type="Proteomes" id="UP001424459"/>
    </source>
</evidence>
<keyword evidence="4" id="KW-0319">Glycerol metabolism</keyword>
<comment type="caution">
    <text evidence="8">The sequence shown here is derived from an EMBL/GenBank/DDBJ whole genome shotgun (WGS) entry which is preliminary data.</text>
</comment>
<dbReference type="InterPro" id="IPR030395">
    <property type="entry name" value="GP_PDE_dom"/>
</dbReference>
<sequence>MAPPPISIFGHRGACAFFPEHSLPSYARAAADGADYLEPDLVISRDGVLIARHEPNLAATTDVARFPDFADRFTTKVIDGHKQRGWFAEDFTLAELKRLRTVERRPATRPLSAAHDGEAPLVTWDELLDFTAAESARQGRPIGLVPELKHSSYFRSIGLPLEEPFLASLDHRALAGAPLIVQSFEIANLKAIRAAIGRPSTIRLMQLVDPARPPQDRAHLTAGAMLSPAGLAAIAGYADILGPDKASVIPCDLDGRLGHPTALVADAAATGLPVMPYTFRPENRFLPADLRSDAGPDARHEAGSIAEIRAYVMAGIAGLFADDPALARRAIGS</sequence>
<keyword evidence="9" id="KW-1185">Reference proteome</keyword>
<evidence type="ECO:0000256" key="3">
    <source>
        <dbReference type="ARBA" id="ARBA00022729"/>
    </source>
</evidence>
<protein>
    <recommendedName>
        <fullName evidence="2">glycerophosphodiester phosphodiesterase</fullName>
        <ecNumber evidence="2">3.1.4.46</ecNumber>
    </recommendedName>
</protein>
<proteinExistence type="inferred from homology"/>
<evidence type="ECO:0000313" key="8">
    <source>
        <dbReference type="EMBL" id="GAA4037018.1"/>
    </source>
</evidence>
<dbReference type="EC" id="3.1.4.46" evidence="2"/>
<dbReference type="PANTHER" id="PTHR43620">
    <property type="entry name" value="GLYCEROPHOSPHORYL DIESTER PHOSPHODIESTERASE"/>
    <property type="match status" value="1"/>
</dbReference>
<evidence type="ECO:0000256" key="4">
    <source>
        <dbReference type="ARBA" id="ARBA00022798"/>
    </source>
</evidence>
<dbReference type="EMBL" id="BAABBR010000001">
    <property type="protein sequence ID" value="GAA4037018.1"/>
    <property type="molecule type" value="Genomic_DNA"/>
</dbReference>
<keyword evidence="3" id="KW-0732">Signal</keyword>
<dbReference type="Pfam" id="PF03009">
    <property type="entry name" value="GDPD"/>
    <property type="match status" value="1"/>
</dbReference>
<dbReference type="PROSITE" id="PS51704">
    <property type="entry name" value="GP_PDE"/>
    <property type="match status" value="1"/>
</dbReference>
<evidence type="ECO:0000256" key="2">
    <source>
        <dbReference type="ARBA" id="ARBA00012247"/>
    </source>
</evidence>